<reference evidence="1 2" key="1">
    <citation type="submission" date="2021-06" db="EMBL/GenBank/DDBJ databases">
        <authorList>
            <person name="Palmer J.M."/>
        </authorList>
    </citation>
    <scope>NUCLEOTIDE SEQUENCE [LARGE SCALE GENOMIC DNA]</scope>
    <source>
        <strain evidence="1 2">MEX-2019</strain>
        <tissue evidence="1">Muscle</tissue>
    </source>
</reference>
<dbReference type="Proteomes" id="UP001311232">
    <property type="component" value="Unassembled WGS sequence"/>
</dbReference>
<organism evidence="1 2">
    <name type="scientific">Crenichthys baileyi</name>
    <name type="common">White River springfish</name>
    <dbReference type="NCBI Taxonomy" id="28760"/>
    <lineage>
        <taxon>Eukaryota</taxon>
        <taxon>Metazoa</taxon>
        <taxon>Chordata</taxon>
        <taxon>Craniata</taxon>
        <taxon>Vertebrata</taxon>
        <taxon>Euteleostomi</taxon>
        <taxon>Actinopterygii</taxon>
        <taxon>Neopterygii</taxon>
        <taxon>Teleostei</taxon>
        <taxon>Neoteleostei</taxon>
        <taxon>Acanthomorphata</taxon>
        <taxon>Ovalentaria</taxon>
        <taxon>Atherinomorphae</taxon>
        <taxon>Cyprinodontiformes</taxon>
        <taxon>Goodeidae</taxon>
        <taxon>Crenichthys</taxon>
    </lineage>
</organism>
<sequence length="108" mass="11805">MAHMKVLQTVINTNQKLIGHPLPSLKDLFRLGPLLLSPEGTQHSEGLLKLRELEGARKPDGGDGVVEGRSLAGEQGNPWLEVFKSEGLKDDWLRRNADLALIGWSGDA</sequence>
<gene>
    <name evidence="1" type="ORF">CRENBAI_005719</name>
</gene>
<evidence type="ECO:0000313" key="1">
    <source>
        <dbReference type="EMBL" id="KAK5603534.1"/>
    </source>
</evidence>
<accession>A0AAV9R560</accession>
<name>A0AAV9R560_9TELE</name>
<protein>
    <submittedName>
        <fullName evidence="1">Uncharacterized protein</fullName>
    </submittedName>
</protein>
<comment type="caution">
    <text evidence="1">The sequence shown here is derived from an EMBL/GenBank/DDBJ whole genome shotgun (WGS) entry which is preliminary data.</text>
</comment>
<keyword evidence="2" id="KW-1185">Reference proteome</keyword>
<dbReference type="AlphaFoldDB" id="A0AAV9R560"/>
<dbReference type="EMBL" id="JAHHUM010002444">
    <property type="protein sequence ID" value="KAK5603534.1"/>
    <property type="molecule type" value="Genomic_DNA"/>
</dbReference>
<proteinExistence type="predicted"/>
<evidence type="ECO:0000313" key="2">
    <source>
        <dbReference type="Proteomes" id="UP001311232"/>
    </source>
</evidence>